<organism evidence="2 3">
    <name type="scientific">Micromonospora orduensis</name>
    <dbReference type="NCBI Taxonomy" id="1420891"/>
    <lineage>
        <taxon>Bacteria</taxon>
        <taxon>Bacillati</taxon>
        <taxon>Actinomycetota</taxon>
        <taxon>Actinomycetes</taxon>
        <taxon>Micromonosporales</taxon>
        <taxon>Micromonosporaceae</taxon>
        <taxon>Micromonospora</taxon>
    </lineage>
</organism>
<dbReference type="Pfam" id="PF19776">
    <property type="entry name" value="DUF6262"/>
    <property type="match status" value="1"/>
</dbReference>
<proteinExistence type="predicted"/>
<dbReference type="RefSeq" id="WP_139584211.1">
    <property type="nucleotide sequence ID" value="NZ_VDFY01000133.1"/>
</dbReference>
<gene>
    <name evidence="2" type="ORF">FHG89_10655</name>
</gene>
<feature type="coiled-coil region" evidence="1">
    <location>
        <begin position="87"/>
        <end position="165"/>
    </location>
</feature>
<keyword evidence="1" id="KW-0175">Coiled coil</keyword>
<protein>
    <recommendedName>
        <fullName evidence="4">Transposase</fullName>
    </recommendedName>
</protein>
<evidence type="ECO:0000313" key="2">
    <source>
        <dbReference type="EMBL" id="TNH29835.1"/>
    </source>
</evidence>
<evidence type="ECO:0008006" key="4">
    <source>
        <dbReference type="Google" id="ProtNLM"/>
    </source>
</evidence>
<dbReference type="Gene3D" id="1.10.287.510">
    <property type="entry name" value="Helix hairpin bin"/>
    <property type="match status" value="1"/>
</dbReference>
<evidence type="ECO:0000256" key="1">
    <source>
        <dbReference type="SAM" id="Coils"/>
    </source>
</evidence>
<dbReference type="AlphaFoldDB" id="A0A5C4QS87"/>
<reference evidence="2 3" key="1">
    <citation type="submission" date="2019-06" db="EMBL/GenBank/DDBJ databases">
        <title>Micromonospora ordensis sp. nov., isolated from deep marine sediment.</title>
        <authorList>
            <person name="Veyisoglu A."/>
            <person name="Carro L."/>
            <person name="Klenk H.-P."/>
            <person name="Sahin N."/>
        </authorList>
    </citation>
    <scope>NUCLEOTIDE SEQUENCE [LARGE SCALE GENOMIC DNA]</scope>
    <source>
        <strain evidence="2 3">S2509</strain>
    </source>
</reference>
<dbReference type="Proteomes" id="UP000306145">
    <property type="component" value="Unassembled WGS sequence"/>
</dbReference>
<evidence type="ECO:0000313" key="3">
    <source>
        <dbReference type="Proteomes" id="UP000306145"/>
    </source>
</evidence>
<name>A0A5C4QS87_9ACTN</name>
<dbReference type="InterPro" id="IPR046229">
    <property type="entry name" value="TnpC-like"/>
</dbReference>
<dbReference type="EMBL" id="VDFY01000133">
    <property type="protein sequence ID" value="TNH29835.1"/>
    <property type="molecule type" value="Genomic_DNA"/>
</dbReference>
<dbReference type="OrthoDB" id="4292806at2"/>
<comment type="caution">
    <text evidence="2">The sequence shown here is derived from an EMBL/GenBank/DDBJ whole genome shotgun (WGS) entry which is preliminary data.</text>
</comment>
<keyword evidence="3" id="KW-1185">Reference proteome</keyword>
<sequence>MSNPEALAAARARDSDARRKRVLHAIDHATATGSALSVSAVARAAQVHRSFIHRHRDLHAAIDAARRQTPPPGGLTAVTDTSLRTDLTNLKAQNQRLTRHISQLEKRLSQLLGEQVYRASGIGAPAADEELRQHVNHLNQRVTDLRQALEERTDELAAARAANRELMTLLNRS</sequence>
<accession>A0A5C4QS87</accession>